<dbReference type="VEuPathDB" id="VectorBase:GAUT027672"/>
<keyword evidence="1" id="KW-0812">Transmembrane</keyword>
<evidence type="ECO:0000313" key="2">
    <source>
        <dbReference type="EnsemblMetazoa" id="GAUT027672-PA"/>
    </source>
</evidence>
<sequence length="62" mass="7263">MLRIMFDTVSVYTLTWLSYVPTAFTTTYSSLLKPLLKKIKRTEMEEGRDSKISSNCRDTMTY</sequence>
<accession>A0A1A9V6P5</accession>
<feature type="transmembrane region" description="Helical" evidence="1">
    <location>
        <begin position="12"/>
        <end position="31"/>
    </location>
</feature>
<protein>
    <submittedName>
        <fullName evidence="2">Uncharacterized protein</fullName>
    </submittedName>
</protein>
<keyword evidence="1" id="KW-1133">Transmembrane helix</keyword>
<organism evidence="2 3">
    <name type="scientific">Glossina austeni</name>
    <name type="common">Savannah tsetse fly</name>
    <dbReference type="NCBI Taxonomy" id="7395"/>
    <lineage>
        <taxon>Eukaryota</taxon>
        <taxon>Metazoa</taxon>
        <taxon>Ecdysozoa</taxon>
        <taxon>Arthropoda</taxon>
        <taxon>Hexapoda</taxon>
        <taxon>Insecta</taxon>
        <taxon>Pterygota</taxon>
        <taxon>Neoptera</taxon>
        <taxon>Endopterygota</taxon>
        <taxon>Diptera</taxon>
        <taxon>Brachycera</taxon>
        <taxon>Muscomorpha</taxon>
        <taxon>Hippoboscoidea</taxon>
        <taxon>Glossinidae</taxon>
        <taxon>Glossina</taxon>
    </lineage>
</organism>
<keyword evidence="3" id="KW-1185">Reference proteome</keyword>
<dbReference type="AlphaFoldDB" id="A0A1A9V6P5"/>
<keyword evidence="1" id="KW-0472">Membrane</keyword>
<evidence type="ECO:0000313" key="3">
    <source>
        <dbReference type="Proteomes" id="UP000078200"/>
    </source>
</evidence>
<evidence type="ECO:0000256" key="1">
    <source>
        <dbReference type="SAM" id="Phobius"/>
    </source>
</evidence>
<dbReference type="Proteomes" id="UP000078200">
    <property type="component" value="Unassembled WGS sequence"/>
</dbReference>
<proteinExistence type="predicted"/>
<reference evidence="2" key="1">
    <citation type="submission" date="2020-05" db="UniProtKB">
        <authorList>
            <consortium name="EnsemblMetazoa"/>
        </authorList>
    </citation>
    <scope>IDENTIFICATION</scope>
    <source>
        <strain evidence="2">TTRI</strain>
    </source>
</reference>
<name>A0A1A9V6P5_GLOAU</name>
<dbReference type="EnsemblMetazoa" id="GAUT027672-RA">
    <property type="protein sequence ID" value="GAUT027672-PA"/>
    <property type="gene ID" value="GAUT027672"/>
</dbReference>